<keyword evidence="1" id="KW-1133">Transmembrane helix</keyword>
<gene>
    <name evidence="2" type="ORF">ACFPFU_22135</name>
</gene>
<feature type="transmembrane region" description="Helical" evidence="1">
    <location>
        <begin position="122"/>
        <end position="139"/>
    </location>
</feature>
<evidence type="ECO:0000313" key="2">
    <source>
        <dbReference type="EMBL" id="MFC4874419.1"/>
    </source>
</evidence>
<dbReference type="RefSeq" id="WP_377068247.1">
    <property type="nucleotide sequence ID" value="NZ_JBHSJJ010000018.1"/>
</dbReference>
<dbReference type="Proteomes" id="UP001595818">
    <property type="component" value="Unassembled WGS sequence"/>
</dbReference>
<sequence length="425" mass="47964">MSDDKSYITQCTREIEKVLGWGSSKHWTSSDFRKLSEHIWEKTNVNLSVTTLKRIWGKVKYTSEPTINTLNTLAQFLGHDNWRAYRNRLENAPTEEKVAQASGILKSRARYMWNGKSSKSRLIVASSVMAVAVLVLLVLSSSPKINPEDYQFSSNTIAAGGVPNSVVFEYDASKAPTEKVYIQQNWDPSRRTLVSKNNHHHTSIYYYPGYFSAKLVIGDQVVREHDLFIVSDGWVAAIHNQPVPLYLDRKDYMQGDVLEINTKMINAAGISMQPEIPELRVVNVRQMDDLKTDNFTFNTTVRNDFKRGSAACQKVVVFILCKNDVIIVPLLSKRCVGDIGIFAAGAQVTSQEADLSGFGAEMSEWTHLNIECKEGHMRFMVNGNEAYDLVLKNPPSEIIGVQYRFEGVGAIKDTRFSHAETIFEF</sequence>
<organism evidence="2 3">
    <name type="scientific">Negadavirga shengliensis</name>
    <dbReference type="NCBI Taxonomy" id="1389218"/>
    <lineage>
        <taxon>Bacteria</taxon>
        <taxon>Pseudomonadati</taxon>
        <taxon>Bacteroidota</taxon>
        <taxon>Cytophagia</taxon>
        <taxon>Cytophagales</taxon>
        <taxon>Cyclobacteriaceae</taxon>
        <taxon>Negadavirga</taxon>
    </lineage>
</organism>
<dbReference type="EMBL" id="JBHSJJ010000018">
    <property type="protein sequence ID" value="MFC4874419.1"/>
    <property type="molecule type" value="Genomic_DNA"/>
</dbReference>
<keyword evidence="1" id="KW-0472">Membrane</keyword>
<evidence type="ECO:0000256" key="1">
    <source>
        <dbReference type="SAM" id="Phobius"/>
    </source>
</evidence>
<name>A0ABV9T7Q7_9BACT</name>
<reference evidence="3" key="1">
    <citation type="journal article" date="2019" name="Int. J. Syst. Evol. Microbiol.">
        <title>The Global Catalogue of Microorganisms (GCM) 10K type strain sequencing project: providing services to taxonomists for standard genome sequencing and annotation.</title>
        <authorList>
            <consortium name="The Broad Institute Genomics Platform"/>
            <consortium name="The Broad Institute Genome Sequencing Center for Infectious Disease"/>
            <person name="Wu L."/>
            <person name="Ma J."/>
        </authorList>
    </citation>
    <scope>NUCLEOTIDE SEQUENCE [LARGE SCALE GENOMIC DNA]</scope>
    <source>
        <strain evidence="3">CGMCC 4.7466</strain>
    </source>
</reference>
<keyword evidence="1" id="KW-0812">Transmembrane</keyword>
<protein>
    <submittedName>
        <fullName evidence="2">Uncharacterized protein</fullName>
    </submittedName>
</protein>
<comment type="caution">
    <text evidence="2">The sequence shown here is derived from an EMBL/GenBank/DDBJ whole genome shotgun (WGS) entry which is preliminary data.</text>
</comment>
<keyword evidence="3" id="KW-1185">Reference proteome</keyword>
<proteinExistence type="predicted"/>
<accession>A0ABV9T7Q7</accession>
<evidence type="ECO:0000313" key="3">
    <source>
        <dbReference type="Proteomes" id="UP001595818"/>
    </source>
</evidence>